<evidence type="ECO:0000313" key="3">
    <source>
        <dbReference type="Proteomes" id="UP000013827"/>
    </source>
</evidence>
<feature type="region of interest" description="Disordered" evidence="1">
    <location>
        <begin position="1"/>
        <end position="49"/>
    </location>
</feature>
<accession>A0A0D3I4D7</accession>
<reference evidence="2" key="2">
    <citation type="submission" date="2024-10" db="UniProtKB">
        <authorList>
            <consortium name="EnsemblProtists"/>
        </authorList>
    </citation>
    <scope>IDENTIFICATION</scope>
</reference>
<dbReference type="EnsemblProtists" id="EOD06122">
    <property type="protein sequence ID" value="EOD06122"/>
    <property type="gene ID" value="EMIHUDRAFT_438776"/>
</dbReference>
<organism evidence="2 3">
    <name type="scientific">Emiliania huxleyi (strain CCMP1516)</name>
    <dbReference type="NCBI Taxonomy" id="280463"/>
    <lineage>
        <taxon>Eukaryota</taxon>
        <taxon>Haptista</taxon>
        <taxon>Haptophyta</taxon>
        <taxon>Prymnesiophyceae</taxon>
        <taxon>Isochrysidales</taxon>
        <taxon>Noelaerhabdaceae</taxon>
        <taxon>Emiliania</taxon>
    </lineage>
</organism>
<feature type="compositionally biased region" description="Basic and acidic residues" evidence="1">
    <location>
        <begin position="94"/>
        <end position="111"/>
    </location>
</feature>
<feature type="compositionally biased region" description="Low complexity" evidence="1">
    <location>
        <begin position="151"/>
        <end position="163"/>
    </location>
</feature>
<feature type="region of interest" description="Disordered" evidence="1">
    <location>
        <begin position="214"/>
        <end position="256"/>
    </location>
</feature>
<feature type="region of interest" description="Disordered" evidence="1">
    <location>
        <begin position="94"/>
        <end position="121"/>
    </location>
</feature>
<dbReference type="RefSeq" id="XP_005758551.1">
    <property type="nucleotide sequence ID" value="XM_005758494.1"/>
</dbReference>
<proteinExistence type="predicted"/>
<evidence type="ECO:0000256" key="1">
    <source>
        <dbReference type="SAM" id="MobiDB-lite"/>
    </source>
</evidence>
<reference evidence="3" key="1">
    <citation type="journal article" date="2013" name="Nature">
        <title>Pan genome of the phytoplankton Emiliania underpins its global distribution.</title>
        <authorList>
            <person name="Read B.A."/>
            <person name="Kegel J."/>
            <person name="Klute M.J."/>
            <person name="Kuo A."/>
            <person name="Lefebvre S.C."/>
            <person name="Maumus F."/>
            <person name="Mayer C."/>
            <person name="Miller J."/>
            <person name="Monier A."/>
            <person name="Salamov A."/>
            <person name="Young J."/>
            <person name="Aguilar M."/>
            <person name="Claverie J.M."/>
            <person name="Frickenhaus S."/>
            <person name="Gonzalez K."/>
            <person name="Herman E.K."/>
            <person name="Lin Y.C."/>
            <person name="Napier J."/>
            <person name="Ogata H."/>
            <person name="Sarno A.F."/>
            <person name="Shmutz J."/>
            <person name="Schroeder D."/>
            <person name="de Vargas C."/>
            <person name="Verret F."/>
            <person name="von Dassow P."/>
            <person name="Valentin K."/>
            <person name="Van de Peer Y."/>
            <person name="Wheeler G."/>
            <person name="Dacks J.B."/>
            <person name="Delwiche C.F."/>
            <person name="Dyhrman S.T."/>
            <person name="Glockner G."/>
            <person name="John U."/>
            <person name="Richards T."/>
            <person name="Worden A.Z."/>
            <person name="Zhang X."/>
            <person name="Grigoriev I.V."/>
            <person name="Allen A.E."/>
            <person name="Bidle K."/>
            <person name="Borodovsky M."/>
            <person name="Bowler C."/>
            <person name="Brownlee C."/>
            <person name="Cock J.M."/>
            <person name="Elias M."/>
            <person name="Gladyshev V.N."/>
            <person name="Groth M."/>
            <person name="Guda C."/>
            <person name="Hadaegh A."/>
            <person name="Iglesias-Rodriguez M.D."/>
            <person name="Jenkins J."/>
            <person name="Jones B.M."/>
            <person name="Lawson T."/>
            <person name="Leese F."/>
            <person name="Lindquist E."/>
            <person name="Lobanov A."/>
            <person name="Lomsadze A."/>
            <person name="Malik S.B."/>
            <person name="Marsh M.E."/>
            <person name="Mackinder L."/>
            <person name="Mock T."/>
            <person name="Mueller-Roeber B."/>
            <person name="Pagarete A."/>
            <person name="Parker M."/>
            <person name="Probert I."/>
            <person name="Quesneville H."/>
            <person name="Raines C."/>
            <person name="Rensing S.A."/>
            <person name="Riano-Pachon D.M."/>
            <person name="Richier S."/>
            <person name="Rokitta S."/>
            <person name="Shiraiwa Y."/>
            <person name="Soanes D.M."/>
            <person name="van der Giezen M."/>
            <person name="Wahlund T.M."/>
            <person name="Williams B."/>
            <person name="Wilson W."/>
            <person name="Wolfe G."/>
            <person name="Wurch L.L."/>
        </authorList>
    </citation>
    <scope>NUCLEOTIDE SEQUENCE</scope>
</reference>
<evidence type="ECO:0000313" key="2">
    <source>
        <dbReference type="EnsemblProtists" id="EOD06122"/>
    </source>
</evidence>
<feature type="compositionally biased region" description="Low complexity" evidence="1">
    <location>
        <begin position="229"/>
        <end position="243"/>
    </location>
</feature>
<dbReference type="PaxDb" id="2903-EOD06122"/>
<dbReference type="AlphaFoldDB" id="A0A0D3I4D7"/>
<name>A0A0D3I4D7_EMIH1</name>
<keyword evidence="3" id="KW-1185">Reference proteome</keyword>
<dbReference type="Proteomes" id="UP000013827">
    <property type="component" value="Unassembled WGS sequence"/>
</dbReference>
<feature type="region of interest" description="Disordered" evidence="1">
    <location>
        <begin position="151"/>
        <end position="189"/>
    </location>
</feature>
<feature type="compositionally biased region" description="Polar residues" evidence="1">
    <location>
        <begin position="18"/>
        <end position="33"/>
    </location>
</feature>
<dbReference type="GeneID" id="17252227"/>
<sequence length="256" mass="26373">MPPAPTWMREVARDDARSQISHGASEISLTSRASDAGSVKDSASDAGSAATMDTSLSAGTLASAASTAFFPPTVHFFSLDDFAGHEIHAILENGEGEHGDHDPAVDFHEEASSQARSVRPGSIVSNLEQRLGEIEGVQGVEAWPEADTVLGGACAGSSSSHAGDQASPPAQARDGTPARRHHAPAPRPPPLHLSLALLCHRGWCPLAGSRSGPASVYYGREPTPPPLAAPVASASRAAAEPAAPSSPQPPRRRKAT</sequence>
<protein>
    <submittedName>
        <fullName evidence="2">Uncharacterized protein</fullName>
    </submittedName>
</protein>
<dbReference type="HOGENOM" id="CLU_1087523_0_0_1"/>
<dbReference type="KEGG" id="ehx:EMIHUDRAFT_438776"/>